<accession>A0ABR8TUG6</accession>
<dbReference type="CDD" id="cd04301">
    <property type="entry name" value="NAT_SF"/>
    <property type="match status" value="1"/>
</dbReference>
<protein>
    <submittedName>
        <fullName evidence="2">GNAT family N-acetyltransferase</fullName>
    </submittedName>
</protein>
<dbReference type="SUPFAM" id="SSF55729">
    <property type="entry name" value="Acyl-CoA N-acyltransferases (Nat)"/>
    <property type="match status" value="1"/>
</dbReference>
<evidence type="ECO:0000259" key="1">
    <source>
        <dbReference type="PROSITE" id="PS51186"/>
    </source>
</evidence>
<dbReference type="PANTHER" id="PTHR43617:SF20">
    <property type="entry name" value="N-ALPHA-ACETYLTRANSFERASE RIMI"/>
    <property type="match status" value="1"/>
</dbReference>
<gene>
    <name evidence="2" type="ORF">H9641_00020</name>
</gene>
<feature type="domain" description="N-acetyltransferase" evidence="1">
    <location>
        <begin position="3"/>
        <end position="200"/>
    </location>
</feature>
<organism evidence="2 3">
    <name type="scientific">Oerskovia merdavium</name>
    <dbReference type="NCBI Taxonomy" id="2762227"/>
    <lineage>
        <taxon>Bacteria</taxon>
        <taxon>Bacillati</taxon>
        <taxon>Actinomycetota</taxon>
        <taxon>Actinomycetes</taxon>
        <taxon>Micrococcales</taxon>
        <taxon>Cellulomonadaceae</taxon>
        <taxon>Oerskovia</taxon>
    </lineage>
</organism>
<comment type="caution">
    <text evidence="2">The sequence shown here is derived from an EMBL/GenBank/DDBJ whole genome shotgun (WGS) entry which is preliminary data.</text>
</comment>
<dbReference type="Pfam" id="PF00583">
    <property type="entry name" value="Acetyltransf_1"/>
    <property type="match status" value="1"/>
</dbReference>
<name>A0ABR8TUG6_9CELL</name>
<dbReference type="Gene3D" id="3.40.630.30">
    <property type="match status" value="1"/>
</dbReference>
<evidence type="ECO:0000313" key="2">
    <source>
        <dbReference type="EMBL" id="MBD7979108.1"/>
    </source>
</evidence>
<proteinExistence type="predicted"/>
<dbReference type="RefSeq" id="WP_191799876.1">
    <property type="nucleotide sequence ID" value="NZ_JACSQF010000001.1"/>
</dbReference>
<dbReference type="InterPro" id="IPR050276">
    <property type="entry name" value="MshD_Acetyltransferase"/>
</dbReference>
<dbReference type="PANTHER" id="PTHR43617">
    <property type="entry name" value="L-AMINO ACID N-ACETYLTRANSFERASE"/>
    <property type="match status" value="1"/>
</dbReference>
<dbReference type="EMBL" id="JACSQF010000001">
    <property type="protein sequence ID" value="MBD7979108.1"/>
    <property type="molecule type" value="Genomic_DNA"/>
</dbReference>
<evidence type="ECO:0000313" key="3">
    <source>
        <dbReference type="Proteomes" id="UP000655570"/>
    </source>
</evidence>
<dbReference type="InterPro" id="IPR000182">
    <property type="entry name" value="GNAT_dom"/>
</dbReference>
<keyword evidence="3" id="KW-1185">Reference proteome</keyword>
<dbReference type="Proteomes" id="UP000655570">
    <property type="component" value="Unassembled WGS sequence"/>
</dbReference>
<sequence length="200" mass="20837">MTTSLRPATPDDAERLAALAAITFPLACPPGSDPAAVAEHIRTQLSPERFAAWAASADHELLLAEAAGPGEVLDGNPDGGSTPDGTTADHRLVGYALLVRAVPADQDIVAVVGDEPTVELSKIYVHPGSQGTGVASDLMRAALDAAPGLVPDRAVWLGTNEENARAQAFYRKHGFEVAGRRTYVVGGESHDDVVMVRPLG</sequence>
<dbReference type="PROSITE" id="PS51186">
    <property type="entry name" value="GNAT"/>
    <property type="match status" value="1"/>
</dbReference>
<dbReference type="InterPro" id="IPR016181">
    <property type="entry name" value="Acyl_CoA_acyltransferase"/>
</dbReference>
<reference evidence="2 3" key="1">
    <citation type="submission" date="2020-08" db="EMBL/GenBank/DDBJ databases">
        <title>A Genomic Blueprint of the Chicken Gut Microbiome.</title>
        <authorList>
            <person name="Gilroy R."/>
            <person name="Ravi A."/>
            <person name="Getino M."/>
            <person name="Pursley I."/>
            <person name="Horton D.L."/>
            <person name="Alikhan N.-F."/>
            <person name="Baker D."/>
            <person name="Gharbi K."/>
            <person name="Hall N."/>
            <person name="Watson M."/>
            <person name="Adriaenssens E.M."/>
            <person name="Foster-Nyarko E."/>
            <person name="Jarju S."/>
            <person name="Secka A."/>
            <person name="Antonio M."/>
            <person name="Oren A."/>
            <person name="Chaudhuri R."/>
            <person name="La Ragione R.M."/>
            <person name="Hildebrand F."/>
            <person name="Pallen M.J."/>
        </authorList>
    </citation>
    <scope>NUCLEOTIDE SEQUENCE [LARGE SCALE GENOMIC DNA]</scope>
    <source>
        <strain evidence="2 3">Sa2CUA9</strain>
    </source>
</reference>